<evidence type="ECO:0000313" key="2">
    <source>
        <dbReference type="Proteomes" id="UP000682892"/>
    </source>
</evidence>
<reference evidence="1" key="1">
    <citation type="submission" date="2005-10" db="EMBL/GenBank/DDBJ databases">
        <authorList>
            <person name="Loftus B.J."/>
            <person name="Nene V.M."/>
            <person name="Hannick L.I."/>
            <person name="Bidwell S."/>
            <person name="Haas B."/>
            <person name="Amedeo P."/>
            <person name="Orvis J."/>
            <person name="Wortman J.R."/>
            <person name="White O.R."/>
            <person name="Salzberg S."/>
            <person name="Shumway M."/>
            <person name="Koo H."/>
            <person name="Zhao Y."/>
            <person name="Holmes M."/>
            <person name="Miller J."/>
            <person name="Schatz M."/>
            <person name="Pop M."/>
            <person name="Pai G."/>
            <person name="Utterback T."/>
            <person name="Rogers Y.-H."/>
            <person name="Kravitz S."/>
            <person name="Fraser C.M."/>
        </authorList>
    </citation>
    <scope>NUCLEOTIDE SEQUENCE</scope>
    <source>
        <strain evidence="1">Liverpool</strain>
    </source>
</reference>
<dbReference type="HOGENOM" id="CLU_2814471_0_0_1"/>
<dbReference type="PaxDb" id="7159-AAEL007860-PA"/>
<protein>
    <submittedName>
        <fullName evidence="1">AAEL007860-PA</fullName>
    </submittedName>
</protein>
<gene>
    <name evidence="1" type="ORF">AaeL_AAEL007860</name>
</gene>
<dbReference type="EMBL" id="CH477471">
    <property type="protein sequence ID" value="EAT40420.1"/>
    <property type="molecule type" value="Genomic_DNA"/>
</dbReference>
<reference evidence="1" key="3">
    <citation type="submission" date="2012-09" db="EMBL/GenBank/DDBJ databases">
        <authorList>
            <consortium name="VectorBase"/>
        </authorList>
    </citation>
    <scope>NUCLEOTIDE SEQUENCE</scope>
    <source>
        <strain evidence="1">Liverpool</strain>
    </source>
</reference>
<dbReference type="Proteomes" id="UP000682892">
    <property type="component" value="Unassembled WGS sequence"/>
</dbReference>
<sequence length="67" mass="7847">MRMINRVRWNYGYGSVLKFLLGDRGASLFMNKFEKCILYRYFLIPSFTTSSEVGSIASTYSFIFRPV</sequence>
<proteinExistence type="predicted"/>
<accession>Q170N0</accession>
<dbReference type="AlphaFoldDB" id="Q170N0"/>
<reference evidence="1" key="2">
    <citation type="journal article" date="2007" name="Science">
        <title>Genome sequence of Aedes aegypti, a major arbovirus vector.</title>
        <authorList>
            <person name="Nene V."/>
            <person name="Wortman J.R."/>
            <person name="Lawson D."/>
            <person name="Haas B."/>
            <person name="Kodira C."/>
            <person name="Tu Z.J."/>
            <person name="Loftus B."/>
            <person name="Xi Z."/>
            <person name="Megy K."/>
            <person name="Grabherr M."/>
            <person name="Ren Q."/>
            <person name="Zdobnov E.M."/>
            <person name="Lobo N.F."/>
            <person name="Campbell K.S."/>
            <person name="Brown S.E."/>
            <person name="Bonaldo M.F."/>
            <person name="Zhu J."/>
            <person name="Sinkins S.P."/>
            <person name="Hogenkamp D.G."/>
            <person name="Amedeo P."/>
            <person name="Arensburger P."/>
            <person name="Atkinson P.W."/>
            <person name="Bidwell S."/>
            <person name="Biedler J."/>
            <person name="Birney E."/>
            <person name="Bruggner R.V."/>
            <person name="Costas J."/>
            <person name="Coy M.R."/>
            <person name="Crabtree J."/>
            <person name="Crawford M."/>
            <person name="Debruyn B."/>
            <person name="Decaprio D."/>
            <person name="Eiglmeier K."/>
            <person name="Eisenstadt E."/>
            <person name="El-Dorry H."/>
            <person name="Gelbart W.M."/>
            <person name="Gomes S.L."/>
            <person name="Hammond M."/>
            <person name="Hannick L.I."/>
            <person name="Hogan J.R."/>
            <person name="Holmes M.H."/>
            <person name="Jaffe D."/>
            <person name="Johnston J.S."/>
            <person name="Kennedy R.C."/>
            <person name="Koo H."/>
            <person name="Kravitz S."/>
            <person name="Kriventseva E.V."/>
            <person name="Kulp D."/>
            <person name="Labutti K."/>
            <person name="Lee E."/>
            <person name="Li S."/>
            <person name="Lovin D.D."/>
            <person name="Mao C."/>
            <person name="Mauceli E."/>
            <person name="Menck C.F."/>
            <person name="Miller J.R."/>
            <person name="Montgomery P."/>
            <person name="Mori A."/>
            <person name="Nascimento A.L."/>
            <person name="Naveira H.F."/>
            <person name="Nusbaum C."/>
            <person name="O'leary S."/>
            <person name="Orvis J."/>
            <person name="Pertea M."/>
            <person name="Quesneville H."/>
            <person name="Reidenbach K.R."/>
            <person name="Rogers Y.H."/>
            <person name="Roth C.W."/>
            <person name="Schneider J.R."/>
            <person name="Schatz M."/>
            <person name="Shumway M."/>
            <person name="Stanke M."/>
            <person name="Stinson E.O."/>
            <person name="Tubio J.M."/>
            <person name="Vanzee J.P."/>
            <person name="Verjovski-Almeida S."/>
            <person name="Werner D."/>
            <person name="White O."/>
            <person name="Wyder S."/>
            <person name="Zeng Q."/>
            <person name="Zhao Q."/>
            <person name="Zhao Y."/>
            <person name="Hill C.A."/>
            <person name="Raikhel A.S."/>
            <person name="Soares M.B."/>
            <person name="Knudson D.L."/>
            <person name="Lee N.H."/>
            <person name="Galagan J."/>
            <person name="Salzberg S.L."/>
            <person name="Paulsen I.T."/>
            <person name="Dimopoulos G."/>
            <person name="Collins F.H."/>
            <person name="Birren B."/>
            <person name="Fraser-Liggett C.M."/>
            <person name="Severson D.W."/>
        </authorList>
    </citation>
    <scope>NUCLEOTIDE SEQUENCE [LARGE SCALE GENOMIC DNA]</scope>
    <source>
        <strain evidence="1">Liverpool</strain>
    </source>
</reference>
<organism evidence="1 2">
    <name type="scientific">Aedes aegypti</name>
    <name type="common">Yellowfever mosquito</name>
    <name type="synonym">Culex aegypti</name>
    <dbReference type="NCBI Taxonomy" id="7159"/>
    <lineage>
        <taxon>Eukaryota</taxon>
        <taxon>Metazoa</taxon>
        <taxon>Ecdysozoa</taxon>
        <taxon>Arthropoda</taxon>
        <taxon>Hexapoda</taxon>
        <taxon>Insecta</taxon>
        <taxon>Pterygota</taxon>
        <taxon>Neoptera</taxon>
        <taxon>Endopterygota</taxon>
        <taxon>Diptera</taxon>
        <taxon>Nematocera</taxon>
        <taxon>Culicoidea</taxon>
        <taxon>Culicidae</taxon>
        <taxon>Culicinae</taxon>
        <taxon>Aedini</taxon>
        <taxon>Aedes</taxon>
        <taxon>Stegomyia</taxon>
    </lineage>
</organism>
<evidence type="ECO:0000313" key="1">
    <source>
        <dbReference type="EMBL" id="EAT40420.1"/>
    </source>
</evidence>
<name>Q170N0_AEDAE</name>